<dbReference type="Gene3D" id="3.40.50.620">
    <property type="entry name" value="HUPs"/>
    <property type="match status" value="1"/>
</dbReference>
<evidence type="ECO:0000313" key="3">
    <source>
        <dbReference type="Proteomes" id="UP000277582"/>
    </source>
</evidence>
<keyword evidence="3" id="KW-1185">Reference proteome</keyword>
<dbReference type="Proteomes" id="UP000316217">
    <property type="component" value="Unassembled WGS sequence"/>
</dbReference>
<sequence>MPDLKCFDRISIGPPVVEGRRIYAIYRVEGDGFCDEFKLINSYEEDLNGSLADKFARLMVLMPAINYGLFSDEIEVRYGLTKEEVEFLKHNMDATARDIFVNRIAKKTGFIKDEYIPKDFGPKDAEVRAKISVKEVIKDTVDLKLDYKKCAVMSSGGKESLLTFGILREIGCDTYACFFNESGRHWFTALTAYRYFKDRYSTLRVWSNVDRFYMFMNRRMKILVPRFERIKADIYPVHLFFFEHFIFSFLPLLYKRRIGNIVMGNEYDDPRGQSYEVNGIKHYNAVYDQTQEFDKYMTEWFRRSGFNFRQWSAVRPISGLIVERILFNRYPELFRLQRSCHRTHMEGERIIPCGKCIKCNGIMTFLLANGINPELIGYKKEDVEDLPNRIEKGLVRLDESELRHSSYLINERYGKKIGIARRDDTVEMLHFDSRNSHFDNIPEEFREHIYRILLQYAKGIVYLQKDEWVPIGLEEALKGEDRGSGRGKT</sequence>
<dbReference type="SUPFAM" id="SSF52402">
    <property type="entry name" value="Adenine nucleotide alpha hydrolases-like"/>
    <property type="match status" value="2"/>
</dbReference>
<dbReference type="Proteomes" id="UP000277582">
    <property type="component" value="Unassembled WGS sequence"/>
</dbReference>
<evidence type="ECO:0000313" key="1">
    <source>
        <dbReference type="EMBL" id="RSN72568.1"/>
    </source>
</evidence>
<gene>
    <name evidence="1" type="ORF">D6D85_13125</name>
    <name evidence="2" type="ORF">EF810_04670</name>
</gene>
<dbReference type="RefSeq" id="WP_125672407.1">
    <property type="nucleotide sequence ID" value="NZ_RCOS01000146.1"/>
</dbReference>
<comment type="caution">
    <text evidence="1">The sequence shown here is derived from an EMBL/GenBank/DDBJ whole genome shotgun (WGS) entry which is preliminary data.</text>
</comment>
<dbReference type="EMBL" id="RXII01000072">
    <property type="protein sequence ID" value="RZN61633.1"/>
    <property type="molecule type" value="Genomic_DNA"/>
</dbReference>
<dbReference type="OrthoDB" id="30676at2157"/>
<name>A0A3R9PEZ0_9CREN</name>
<dbReference type="InterPro" id="IPR014729">
    <property type="entry name" value="Rossmann-like_a/b/a_fold"/>
</dbReference>
<evidence type="ECO:0000313" key="4">
    <source>
        <dbReference type="Proteomes" id="UP000316217"/>
    </source>
</evidence>
<proteinExistence type="predicted"/>
<dbReference type="EMBL" id="RCOS01000146">
    <property type="protein sequence ID" value="RSN72568.1"/>
    <property type="molecule type" value="Genomic_DNA"/>
</dbReference>
<dbReference type="AlphaFoldDB" id="A0A3R9PEZ0"/>
<accession>A0A3R9PEZ0</accession>
<protein>
    <submittedName>
        <fullName evidence="1">Uncharacterized protein</fullName>
    </submittedName>
</protein>
<reference evidence="2 4" key="2">
    <citation type="journal article" date="2019" name="Nat. Microbiol.">
        <title>Wide diversity of methane and short-chain alkane metabolisms in uncultured archaea.</title>
        <authorList>
            <person name="Borrel G."/>
            <person name="Adam P.S."/>
            <person name="McKay L.J."/>
            <person name="Chen L.X."/>
            <person name="Sierra-Garcia I.N."/>
            <person name="Sieber C.M."/>
            <person name="Letourneur Q."/>
            <person name="Ghozlane A."/>
            <person name="Andersen G.L."/>
            <person name="Li W.J."/>
            <person name="Hallam S.J."/>
            <person name="Muyzer G."/>
            <person name="de Oliveira V.M."/>
            <person name="Inskeep W.P."/>
            <person name="Banfield J.F."/>
            <person name="Gribaldo S."/>
        </authorList>
    </citation>
    <scope>NUCLEOTIDE SEQUENCE [LARGE SCALE GENOMIC DNA]</scope>
    <source>
        <strain evidence="2">NM4</strain>
    </source>
</reference>
<organism evidence="1 3">
    <name type="scientific">Candidatus Methanodesulfokora washburnensis</name>
    <dbReference type="NCBI Taxonomy" id="2478471"/>
    <lineage>
        <taxon>Archaea</taxon>
        <taxon>Thermoproteota</taxon>
        <taxon>Candidatus Korarchaeia</taxon>
        <taxon>Candidatus Korarchaeia incertae sedis</taxon>
        <taxon>Candidatus Methanodesulfokora</taxon>
    </lineage>
</organism>
<reference evidence="1 3" key="1">
    <citation type="submission" date="2018-10" db="EMBL/GenBank/DDBJ databases">
        <title>Co-occurring genomic capacity for anaerobic methane metabolism and dissimilatory sulfite reduction discovered in the Korarchaeota.</title>
        <authorList>
            <person name="Mckay L.J."/>
            <person name="Dlakic M."/>
            <person name="Fields M.W."/>
            <person name="Delmont T.O."/>
            <person name="Eren A.M."/>
            <person name="Jay Z.J."/>
            <person name="Klingelsmith K.B."/>
            <person name="Rusch D.B."/>
            <person name="Inskeep W.P."/>
        </authorList>
    </citation>
    <scope>NUCLEOTIDE SEQUENCE [LARGE SCALE GENOMIC DNA]</scope>
    <source>
        <strain evidence="1 3">MDKW</strain>
    </source>
</reference>
<evidence type="ECO:0000313" key="2">
    <source>
        <dbReference type="EMBL" id="RZN61633.1"/>
    </source>
</evidence>